<dbReference type="Gene3D" id="1.10.10.10">
    <property type="entry name" value="Winged helix-like DNA-binding domain superfamily/Winged helix DNA-binding domain"/>
    <property type="match status" value="1"/>
</dbReference>
<evidence type="ECO:0000256" key="1">
    <source>
        <dbReference type="ARBA" id="ARBA00022737"/>
    </source>
</evidence>
<dbReference type="GO" id="GO:0098542">
    <property type="term" value="P:defense response to other organism"/>
    <property type="evidence" value="ECO:0007669"/>
    <property type="project" value="TreeGrafter"/>
</dbReference>
<keyword evidence="2" id="KW-0611">Plant defense</keyword>
<reference evidence="5 6" key="1">
    <citation type="journal article" date="2012" name="Nat. Biotechnol.">
        <title>Draft genome sequence of pigeonpea (Cajanus cajan), an orphan legume crop of resource-poor farmers.</title>
        <authorList>
            <person name="Varshney R.K."/>
            <person name="Chen W."/>
            <person name="Li Y."/>
            <person name="Bharti A.K."/>
            <person name="Saxena R.K."/>
            <person name="Schlueter J.A."/>
            <person name="Donoghue M.T."/>
            <person name="Azam S."/>
            <person name="Fan G."/>
            <person name="Whaley A.M."/>
            <person name="Farmer A.D."/>
            <person name="Sheridan J."/>
            <person name="Iwata A."/>
            <person name="Tuteja R."/>
            <person name="Penmetsa R.V."/>
            <person name="Wu W."/>
            <person name="Upadhyaya H.D."/>
            <person name="Yang S.P."/>
            <person name="Shah T."/>
            <person name="Saxena K.B."/>
            <person name="Michael T."/>
            <person name="McCombie W.R."/>
            <person name="Yang B."/>
            <person name="Zhang G."/>
            <person name="Yang H."/>
            <person name="Wang J."/>
            <person name="Spillane C."/>
            <person name="Cook D.R."/>
            <person name="May G.D."/>
            <person name="Xu X."/>
            <person name="Jackson S.A."/>
        </authorList>
    </citation>
    <scope>NUCLEOTIDE SEQUENCE [LARGE SCALE GENOMIC DNA]</scope>
    <source>
        <strain evidence="6">cv. Asha</strain>
    </source>
</reference>
<keyword evidence="1" id="KW-0677">Repeat</keyword>
<dbReference type="OMA" id="LSHEKCA"/>
<evidence type="ECO:0000256" key="2">
    <source>
        <dbReference type="ARBA" id="ARBA00022821"/>
    </source>
</evidence>
<accession>A0A151T032</accession>
<dbReference type="Proteomes" id="UP000075243">
    <property type="component" value="Chromosome 10"/>
</dbReference>
<dbReference type="PANTHER" id="PTHR23155:SF1052">
    <property type="entry name" value="DISEASE RESISTANCE PROTEIN RPM1"/>
    <property type="match status" value="1"/>
</dbReference>
<dbReference type="InterPro" id="IPR044974">
    <property type="entry name" value="Disease_R_plants"/>
</dbReference>
<sequence>MYPEDYEIESDKLIRQWIAEGFVKSERGKTLEEVAQQYLLELIFRSLVQVFSFTIDGKPKRCSVHDLLYEMILRKINDTGFGRYIGEHDDSVSSGIVQRLTIATNSDDLLVSIESSYIRSILLIPLKELSENLVRIIPTKYMSLKVLNFDHAPLHYVPEDLGNLINLKYLSLGHTKIQSLPKSIGKLQNLETLDVKAVAAFEMLEEITRLRKLRHLRVSRKCSFEAVKHGLGGLTSLEQICTMKIDSDGVVIRELGKLK</sequence>
<evidence type="ECO:0000313" key="5">
    <source>
        <dbReference type="EMBL" id="KYP60348.1"/>
    </source>
</evidence>
<dbReference type="EMBL" id="CM003612">
    <property type="protein sequence ID" value="KYP60348.1"/>
    <property type="molecule type" value="Genomic_DNA"/>
</dbReference>
<dbReference type="InterPro" id="IPR032675">
    <property type="entry name" value="LRR_dom_sf"/>
</dbReference>
<evidence type="ECO:0000259" key="3">
    <source>
        <dbReference type="Pfam" id="PF23559"/>
    </source>
</evidence>
<dbReference type="InterPro" id="IPR055414">
    <property type="entry name" value="LRR_R13L4/SHOC2-like"/>
</dbReference>
<dbReference type="PANTHER" id="PTHR23155">
    <property type="entry name" value="DISEASE RESISTANCE PROTEIN RP"/>
    <property type="match status" value="1"/>
</dbReference>
<feature type="domain" description="Disease resistance protein winged helix" evidence="3">
    <location>
        <begin position="1"/>
        <end position="72"/>
    </location>
</feature>
<protein>
    <submittedName>
        <fullName evidence="5">Disease resistance protein RPM1</fullName>
    </submittedName>
</protein>
<dbReference type="AlphaFoldDB" id="A0A151T032"/>
<evidence type="ECO:0000259" key="4">
    <source>
        <dbReference type="Pfam" id="PF23598"/>
    </source>
</evidence>
<dbReference type="Gene3D" id="3.80.10.10">
    <property type="entry name" value="Ribonuclease Inhibitor"/>
    <property type="match status" value="1"/>
</dbReference>
<dbReference type="Pfam" id="PF23559">
    <property type="entry name" value="WHD_DRP"/>
    <property type="match status" value="1"/>
</dbReference>
<evidence type="ECO:0000313" key="6">
    <source>
        <dbReference type="Proteomes" id="UP000075243"/>
    </source>
</evidence>
<organism evidence="5 6">
    <name type="scientific">Cajanus cajan</name>
    <name type="common">Pigeon pea</name>
    <name type="synonym">Cajanus indicus</name>
    <dbReference type="NCBI Taxonomy" id="3821"/>
    <lineage>
        <taxon>Eukaryota</taxon>
        <taxon>Viridiplantae</taxon>
        <taxon>Streptophyta</taxon>
        <taxon>Embryophyta</taxon>
        <taxon>Tracheophyta</taxon>
        <taxon>Spermatophyta</taxon>
        <taxon>Magnoliopsida</taxon>
        <taxon>eudicotyledons</taxon>
        <taxon>Gunneridae</taxon>
        <taxon>Pentapetalae</taxon>
        <taxon>rosids</taxon>
        <taxon>fabids</taxon>
        <taxon>Fabales</taxon>
        <taxon>Fabaceae</taxon>
        <taxon>Papilionoideae</taxon>
        <taxon>50 kb inversion clade</taxon>
        <taxon>NPAAA clade</taxon>
        <taxon>indigoferoid/millettioid clade</taxon>
        <taxon>Phaseoleae</taxon>
        <taxon>Cajanus</taxon>
    </lineage>
</organism>
<name>A0A151T032_CAJCA</name>
<dbReference type="InterPro" id="IPR058922">
    <property type="entry name" value="WHD_DRP"/>
</dbReference>
<dbReference type="SUPFAM" id="SSF52058">
    <property type="entry name" value="L domain-like"/>
    <property type="match status" value="1"/>
</dbReference>
<dbReference type="Pfam" id="PF23598">
    <property type="entry name" value="LRR_14"/>
    <property type="match status" value="1"/>
</dbReference>
<feature type="domain" description="Disease resistance R13L4/SHOC-2-like LRR" evidence="4">
    <location>
        <begin position="140"/>
        <end position="259"/>
    </location>
</feature>
<dbReference type="FunFam" id="1.10.10.10:FF:000322">
    <property type="entry name" value="Probable disease resistance protein At1g63360"/>
    <property type="match status" value="1"/>
</dbReference>
<keyword evidence="6" id="KW-1185">Reference proteome</keyword>
<dbReference type="Gramene" id="C.cajan_15358.t">
    <property type="protein sequence ID" value="C.cajan_15358.t.cds1"/>
    <property type="gene ID" value="C.cajan_15358"/>
</dbReference>
<dbReference type="InterPro" id="IPR036388">
    <property type="entry name" value="WH-like_DNA-bd_sf"/>
</dbReference>
<gene>
    <name evidence="5" type="ORF">KK1_015802</name>
</gene>
<proteinExistence type="predicted"/>